<comment type="caution">
    <text evidence="1">The sequence shown here is derived from an EMBL/GenBank/DDBJ whole genome shotgun (WGS) entry which is preliminary data.</text>
</comment>
<accession>A0ABR4J6J4</accession>
<gene>
    <name evidence="1" type="ORF">BJY01DRAFT_238694</name>
</gene>
<dbReference type="EMBL" id="JBFXLU010000197">
    <property type="protein sequence ID" value="KAL2835672.1"/>
    <property type="molecule type" value="Genomic_DNA"/>
</dbReference>
<reference evidence="1 2" key="1">
    <citation type="submission" date="2024-07" db="EMBL/GenBank/DDBJ databases">
        <title>Section-level genome sequencing and comparative genomics of Aspergillus sections Usti and Cavernicolus.</title>
        <authorList>
            <consortium name="Lawrence Berkeley National Laboratory"/>
            <person name="Nybo J.L."/>
            <person name="Vesth T.C."/>
            <person name="Theobald S."/>
            <person name="Frisvad J.C."/>
            <person name="Larsen T.O."/>
            <person name="Kjaerboelling I."/>
            <person name="Rothschild-Mancinelli K."/>
            <person name="Lyhne E.K."/>
            <person name="Kogle M.E."/>
            <person name="Barry K."/>
            <person name="Clum A."/>
            <person name="Na H."/>
            <person name="Ledsgaard L."/>
            <person name="Lin J."/>
            <person name="Lipzen A."/>
            <person name="Kuo A."/>
            <person name="Riley R."/>
            <person name="Mondo S."/>
            <person name="Labutti K."/>
            <person name="Haridas S."/>
            <person name="Pangalinan J."/>
            <person name="Salamov A.A."/>
            <person name="Simmons B.A."/>
            <person name="Magnuson J.K."/>
            <person name="Chen J."/>
            <person name="Drula E."/>
            <person name="Henrissat B."/>
            <person name="Wiebenga A."/>
            <person name="Lubbers R.J."/>
            <person name="Gomes A.C."/>
            <person name="Makela M.R."/>
            <person name="Stajich J."/>
            <person name="Grigoriev I.V."/>
            <person name="Mortensen U.H."/>
            <person name="De Vries R.P."/>
            <person name="Baker S.E."/>
            <person name="Andersen M.R."/>
        </authorList>
    </citation>
    <scope>NUCLEOTIDE SEQUENCE [LARGE SCALE GENOMIC DNA]</scope>
    <source>
        <strain evidence="1 2">CBS 123904</strain>
    </source>
</reference>
<dbReference type="InterPro" id="IPR021858">
    <property type="entry name" value="Fun_TF"/>
</dbReference>
<protein>
    <submittedName>
        <fullName evidence="1">Fungal-specific transcription factor domain-containing protein</fullName>
    </submittedName>
</protein>
<name>A0ABR4J6J4_9EURO</name>
<organism evidence="1 2">
    <name type="scientific">Aspergillus pseudoustus</name>
    <dbReference type="NCBI Taxonomy" id="1810923"/>
    <lineage>
        <taxon>Eukaryota</taxon>
        <taxon>Fungi</taxon>
        <taxon>Dikarya</taxon>
        <taxon>Ascomycota</taxon>
        <taxon>Pezizomycotina</taxon>
        <taxon>Eurotiomycetes</taxon>
        <taxon>Eurotiomycetidae</taxon>
        <taxon>Eurotiales</taxon>
        <taxon>Aspergillaceae</taxon>
        <taxon>Aspergillus</taxon>
        <taxon>Aspergillus subgen. Nidulantes</taxon>
    </lineage>
</organism>
<evidence type="ECO:0000313" key="1">
    <source>
        <dbReference type="EMBL" id="KAL2835672.1"/>
    </source>
</evidence>
<sequence length="304" mass="34636">MSEFPLHLSAFRALQLQYQEKYRNGSGRAQSMISPPAEKYLNTIFYLQSTLSLSTDCDLTPVPWPTHPQRACRRESSLYAILALDDDCLQYTYGTTTQITMFIHATATLFRSISYYASEGGGVPESLLQAIRNLSEKVDAWSIDLENIINFPSVEMGKVMRMHILAFHNATCIFVLTHLILPLSADPEARQTLSGQIRFHSSQSLSRLQSIEDIKQQTSRVFQHQTASILWPGFIASCEAAQEDRPGWIAWWEQMLTYRIGNIASLYETVVDVWHLADRWQNSSSSLPAWRMLLREKGRVIIAL</sequence>
<proteinExistence type="predicted"/>
<dbReference type="Pfam" id="PF11951">
    <property type="entry name" value="Fungal_trans_2"/>
    <property type="match status" value="1"/>
</dbReference>
<evidence type="ECO:0000313" key="2">
    <source>
        <dbReference type="Proteomes" id="UP001610446"/>
    </source>
</evidence>
<dbReference type="Proteomes" id="UP001610446">
    <property type="component" value="Unassembled WGS sequence"/>
</dbReference>
<keyword evidence="2" id="KW-1185">Reference proteome</keyword>